<gene>
    <name evidence="6" type="ORF">PDM29_14115</name>
</gene>
<dbReference type="NCBIfam" id="TIGR02937">
    <property type="entry name" value="sigma70-ECF"/>
    <property type="match status" value="1"/>
</dbReference>
<evidence type="ECO:0000313" key="7">
    <source>
        <dbReference type="Proteomes" id="UP001302072"/>
    </source>
</evidence>
<dbReference type="InterPro" id="IPR013324">
    <property type="entry name" value="RNA_pol_sigma_r3/r4-like"/>
</dbReference>
<comment type="similarity">
    <text evidence="1">Belongs to the sigma-70 factor family. ECF subfamily.</text>
</comment>
<dbReference type="Pfam" id="PF08281">
    <property type="entry name" value="Sigma70_r4_2"/>
    <property type="match status" value="1"/>
</dbReference>
<keyword evidence="4" id="KW-0804">Transcription</keyword>
<evidence type="ECO:0000313" key="6">
    <source>
        <dbReference type="EMBL" id="WNH51485.1"/>
    </source>
</evidence>
<dbReference type="InterPro" id="IPR013325">
    <property type="entry name" value="RNA_pol_sigma_r2"/>
</dbReference>
<evidence type="ECO:0000256" key="1">
    <source>
        <dbReference type="ARBA" id="ARBA00010641"/>
    </source>
</evidence>
<dbReference type="Gene3D" id="1.10.10.10">
    <property type="entry name" value="Winged helix-like DNA-binding domain superfamily/Winged helix DNA-binding domain"/>
    <property type="match status" value="1"/>
</dbReference>
<evidence type="ECO:0000256" key="3">
    <source>
        <dbReference type="ARBA" id="ARBA00023082"/>
    </source>
</evidence>
<dbReference type="InterPro" id="IPR036388">
    <property type="entry name" value="WH-like_DNA-bd_sf"/>
</dbReference>
<dbReference type="SUPFAM" id="SSF88946">
    <property type="entry name" value="Sigma2 domain of RNA polymerase sigma factors"/>
    <property type="match status" value="1"/>
</dbReference>
<evidence type="ECO:0000256" key="4">
    <source>
        <dbReference type="ARBA" id="ARBA00023163"/>
    </source>
</evidence>
<dbReference type="EMBL" id="CP115541">
    <property type="protein sequence ID" value="WNH51485.1"/>
    <property type="molecule type" value="Genomic_DNA"/>
</dbReference>
<dbReference type="PANTHER" id="PTHR43133">
    <property type="entry name" value="RNA POLYMERASE ECF-TYPE SIGMA FACTO"/>
    <property type="match status" value="1"/>
</dbReference>
<dbReference type="PANTHER" id="PTHR43133:SF51">
    <property type="entry name" value="RNA POLYMERASE SIGMA FACTOR"/>
    <property type="match status" value="1"/>
</dbReference>
<dbReference type="InterPro" id="IPR039425">
    <property type="entry name" value="RNA_pol_sigma-70-like"/>
</dbReference>
<dbReference type="Gene3D" id="1.10.1740.10">
    <property type="match status" value="1"/>
</dbReference>
<reference evidence="6 7" key="1">
    <citation type="submission" date="2022-12" db="EMBL/GenBank/DDBJ databases">
        <title>Two new species, Stenotrophomonas aracearum and Stenotrophomonas oahuensis, isolated from Anthurium (Araceae family) in Hawaii.</title>
        <authorList>
            <person name="Chunag S.C."/>
            <person name="Dobhal S."/>
            <person name="Alvarez A."/>
            <person name="Arif M."/>
        </authorList>
    </citation>
    <scope>NUCLEOTIDE SEQUENCE [LARGE SCALE GENOMIC DNA]</scope>
    <source>
        <strain evidence="6 7">A5586</strain>
    </source>
</reference>
<dbReference type="Proteomes" id="UP001302072">
    <property type="component" value="Chromosome"/>
</dbReference>
<evidence type="ECO:0000259" key="5">
    <source>
        <dbReference type="Pfam" id="PF08281"/>
    </source>
</evidence>
<dbReference type="SUPFAM" id="SSF88659">
    <property type="entry name" value="Sigma3 and sigma4 domains of RNA polymerase sigma factors"/>
    <property type="match status" value="1"/>
</dbReference>
<feature type="domain" description="RNA polymerase sigma factor 70 region 4 type 2" evidence="5">
    <location>
        <begin position="116"/>
        <end position="161"/>
    </location>
</feature>
<organism evidence="6 7">
    <name type="scientific">Stenotrophomonas oahuensis</name>
    <dbReference type="NCBI Taxonomy" id="3003271"/>
    <lineage>
        <taxon>Bacteria</taxon>
        <taxon>Pseudomonadati</taxon>
        <taxon>Pseudomonadota</taxon>
        <taxon>Gammaproteobacteria</taxon>
        <taxon>Lysobacterales</taxon>
        <taxon>Lysobacteraceae</taxon>
        <taxon>Stenotrophomonas</taxon>
    </lineage>
</organism>
<keyword evidence="3" id="KW-0731">Sigma factor</keyword>
<sequence>MQHLCPLELAAAHRGDRDALERVLGQSRQHLRRYAEYHCVINDVEDAVQESLITVSRRLTGLRVLECFTSWAFRIVKRECNRLKRARCHWQHEELREEILPPAPRDTEELRRDCAAALESLPAHYREVILLRDLEGLSIAEMADQLLTTPDTIKARLHRARVMAREYLA</sequence>
<dbReference type="InterPro" id="IPR014284">
    <property type="entry name" value="RNA_pol_sigma-70_dom"/>
</dbReference>
<dbReference type="RefSeq" id="WP_311190728.1">
    <property type="nucleotide sequence ID" value="NZ_CP115541.1"/>
</dbReference>
<keyword evidence="7" id="KW-1185">Reference proteome</keyword>
<dbReference type="InterPro" id="IPR013249">
    <property type="entry name" value="RNA_pol_sigma70_r4_t2"/>
</dbReference>
<protein>
    <submittedName>
        <fullName evidence="6">Sigma-70 family RNA polymerase sigma factor</fullName>
    </submittedName>
</protein>
<evidence type="ECO:0000256" key="2">
    <source>
        <dbReference type="ARBA" id="ARBA00023015"/>
    </source>
</evidence>
<name>A0ABY9YM14_9GAMM</name>
<dbReference type="CDD" id="cd06171">
    <property type="entry name" value="Sigma70_r4"/>
    <property type="match status" value="1"/>
</dbReference>
<keyword evidence="2" id="KW-0805">Transcription regulation</keyword>
<accession>A0ABY9YM14</accession>
<proteinExistence type="inferred from homology"/>